<dbReference type="Proteomes" id="UP000256877">
    <property type="component" value="Unassembled WGS sequence"/>
</dbReference>
<dbReference type="AlphaFoldDB" id="A0A371QZP3"/>
<reference evidence="3 4" key="1">
    <citation type="submission" date="2017-07" db="EMBL/GenBank/DDBJ databases">
        <title>Draft genome sequence of aerobic hyperthermophilic archaea, Pyrobaculum aerophilum YKB31 and YKB32.</title>
        <authorList>
            <person name="Mochizuki T."/>
            <person name="Berliner A.J."/>
            <person name="Yoshida-Takashima Y."/>
            <person name="Takaki Y."/>
            <person name="Nunoura T."/>
            <person name="Takai K."/>
        </authorList>
    </citation>
    <scope>NUCLEOTIDE SEQUENCE [LARGE SCALE GENOMIC DNA]</scope>
    <source>
        <strain evidence="1 4">YKB31</strain>
        <strain evidence="2 3">YKB32</strain>
    </source>
</reference>
<evidence type="ECO:0000313" key="2">
    <source>
        <dbReference type="EMBL" id="RFA98590.1"/>
    </source>
</evidence>
<comment type="caution">
    <text evidence="1">The sequence shown here is derived from an EMBL/GenBank/DDBJ whole genome shotgun (WGS) entry which is preliminary data.</text>
</comment>
<evidence type="ECO:0000313" key="3">
    <source>
        <dbReference type="Proteomes" id="UP000256877"/>
    </source>
</evidence>
<dbReference type="RefSeq" id="WP_116421039.1">
    <property type="nucleotide sequence ID" value="NZ_NMUE01000014.1"/>
</dbReference>
<dbReference type="Proteomes" id="UP000257123">
    <property type="component" value="Unassembled WGS sequence"/>
</dbReference>
<evidence type="ECO:0000313" key="1">
    <source>
        <dbReference type="EMBL" id="RFA96183.1"/>
    </source>
</evidence>
<sequence>MAERIISMVCQDVKTNYVYGVRGFIETCEKIRWRGPGCAAIEVLFAIWRFREKGEVPLSADKLGLGPRHIPFIMRLQEKFGPVALWENAVIYMLQLAEEAISKHICRIFGCR</sequence>
<name>A0A371QZP3_9CREN</name>
<accession>A0A371QZP3</accession>
<gene>
    <name evidence="1" type="ORF">CGL51_05835</name>
    <name evidence="2" type="ORF">CGL52_06625</name>
</gene>
<organism evidence="1 4">
    <name type="scientific">Pyrobaculum aerophilum</name>
    <dbReference type="NCBI Taxonomy" id="13773"/>
    <lineage>
        <taxon>Archaea</taxon>
        <taxon>Thermoproteota</taxon>
        <taxon>Thermoprotei</taxon>
        <taxon>Thermoproteales</taxon>
        <taxon>Thermoproteaceae</taxon>
        <taxon>Pyrobaculum</taxon>
    </lineage>
</organism>
<proteinExistence type="predicted"/>
<evidence type="ECO:0000313" key="4">
    <source>
        <dbReference type="Proteomes" id="UP000257123"/>
    </source>
</evidence>
<protein>
    <submittedName>
        <fullName evidence="1">Uncharacterized protein</fullName>
    </submittedName>
</protein>
<dbReference type="EMBL" id="NMUE01000014">
    <property type="protein sequence ID" value="RFA96183.1"/>
    <property type="molecule type" value="Genomic_DNA"/>
</dbReference>
<dbReference type="EMBL" id="NMUF01000015">
    <property type="protein sequence ID" value="RFA98590.1"/>
    <property type="molecule type" value="Genomic_DNA"/>
</dbReference>